<protein>
    <recommendedName>
        <fullName evidence="4">EVE domain-containing protein</fullName>
    </recommendedName>
</protein>
<evidence type="ECO:0000313" key="2">
    <source>
        <dbReference type="EMBL" id="WAH37539.1"/>
    </source>
</evidence>
<organism evidence="2 3">
    <name type="scientific">Alicyclobacillus dauci</name>
    <dbReference type="NCBI Taxonomy" id="1475485"/>
    <lineage>
        <taxon>Bacteria</taxon>
        <taxon>Bacillati</taxon>
        <taxon>Bacillota</taxon>
        <taxon>Bacilli</taxon>
        <taxon>Bacillales</taxon>
        <taxon>Alicyclobacillaceae</taxon>
        <taxon>Alicyclobacillus</taxon>
    </lineage>
</organism>
<feature type="region of interest" description="Disordered" evidence="1">
    <location>
        <begin position="122"/>
        <end position="146"/>
    </location>
</feature>
<evidence type="ECO:0008006" key="4">
    <source>
        <dbReference type="Google" id="ProtNLM"/>
    </source>
</evidence>
<evidence type="ECO:0000256" key="1">
    <source>
        <dbReference type="SAM" id="MobiDB-lite"/>
    </source>
</evidence>
<sequence length="146" mass="16749">MDIVWYNRSIGTPMVTVAATGLTFNQAAVIALNNPDFIWLGYARDKQWIVVQPVQENKPEVFPFASRKRDKHVRVQSRDFIRFLSVQDDDFDLGRTVRVPSYWDTDLSLLIVDLSKAEMDGEDEDMSGEVAEPRGMEKGYTTYIPQ</sequence>
<dbReference type="EMBL" id="CP104064">
    <property type="protein sequence ID" value="WAH37539.1"/>
    <property type="molecule type" value="Genomic_DNA"/>
</dbReference>
<accession>A0ABY6Z453</accession>
<gene>
    <name evidence="2" type="ORF">NZD86_03115</name>
</gene>
<dbReference type="Proteomes" id="UP001164803">
    <property type="component" value="Chromosome"/>
</dbReference>
<keyword evidence="3" id="KW-1185">Reference proteome</keyword>
<reference evidence="2" key="1">
    <citation type="submission" date="2022-08" db="EMBL/GenBank/DDBJ databases">
        <title>Alicyclobacillus dauci DSM2870, complete genome.</title>
        <authorList>
            <person name="Wang Q."/>
            <person name="Cai R."/>
            <person name="Wang Z."/>
        </authorList>
    </citation>
    <scope>NUCLEOTIDE SEQUENCE</scope>
    <source>
        <strain evidence="2">DSM 28700</strain>
    </source>
</reference>
<proteinExistence type="predicted"/>
<evidence type="ECO:0000313" key="3">
    <source>
        <dbReference type="Proteomes" id="UP001164803"/>
    </source>
</evidence>
<dbReference type="RefSeq" id="WP_268045037.1">
    <property type="nucleotide sequence ID" value="NZ_CP104064.1"/>
</dbReference>
<name>A0ABY6Z453_9BACL</name>